<name>Q07U61_RHOP5</name>
<dbReference type="AlphaFoldDB" id="Q07U61"/>
<dbReference type="HOGENOM" id="CLU_1947154_0_0_5"/>
<accession>Q07U61</accession>
<dbReference type="KEGG" id="rpe:RPE_0564"/>
<dbReference type="EMBL" id="CP000463">
    <property type="protein sequence ID" value="ABJ04523.1"/>
    <property type="molecule type" value="Genomic_DNA"/>
</dbReference>
<gene>
    <name evidence="1" type="ordered locus">RPE_0564</name>
</gene>
<protein>
    <submittedName>
        <fullName evidence="1">Uncharacterized protein</fullName>
    </submittedName>
</protein>
<evidence type="ECO:0000313" key="1">
    <source>
        <dbReference type="EMBL" id="ABJ04523.1"/>
    </source>
</evidence>
<proteinExistence type="predicted"/>
<reference evidence="1" key="1">
    <citation type="submission" date="2006-09" db="EMBL/GenBank/DDBJ databases">
        <title>Complete sequence of Rhodopseudomonas palustris BisA53.</title>
        <authorList>
            <consortium name="US DOE Joint Genome Institute"/>
            <person name="Copeland A."/>
            <person name="Lucas S."/>
            <person name="Lapidus A."/>
            <person name="Barry K."/>
            <person name="Detter J.C."/>
            <person name="Glavina del Rio T."/>
            <person name="Hammon N."/>
            <person name="Israni S."/>
            <person name="Dalin E."/>
            <person name="Tice H."/>
            <person name="Pitluck S."/>
            <person name="Chain P."/>
            <person name="Malfatti S."/>
            <person name="Shin M."/>
            <person name="Vergez L."/>
            <person name="Schmutz J."/>
            <person name="Larimer F."/>
            <person name="Land M."/>
            <person name="Hauser L."/>
            <person name="Pelletier D.A."/>
            <person name="Kyrpides N."/>
            <person name="Kim E."/>
            <person name="Harwood C.S."/>
            <person name="Oda Y."/>
            <person name="Richardson P."/>
        </authorList>
    </citation>
    <scope>NUCLEOTIDE SEQUENCE [LARGE SCALE GENOMIC DNA]</scope>
    <source>
        <strain evidence="1">BisA53</strain>
    </source>
</reference>
<organism evidence="1">
    <name type="scientific">Rhodopseudomonas palustris (strain BisA53)</name>
    <dbReference type="NCBI Taxonomy" id="316055"/>
    <lineage>
        <taxon>Bacteria</taxon>
        <taxon>Pseudomonadati</taxon>
        <taxon>Pseudomonadota</taxon>
        <taxon>Alphaproteobacteria</taxon>
        <taxon>Hyphomicrobiales</taxon>
        <taxon>Nitrobacteraceae</taxon>
        <taxon>Rhodopseudomonas</taxon>
    </lineage>
</organism>
<sequence length="129" mass="15019">MNGRTHRYGSRRFRFDDLVDLLKQRDHCLPQTLVFAESVNFYAVYCFGNEDVTDRLDDQIDSIVVGSQPEDVFIVLKSQFFDAHLRLLSLITAQLKPEYGDTVEPHETTENPTNIRSMDLLRRPKDSIR</sequence>
<dbReference type="STRING" id="316055.RPE_0564"/>